<evidence type="ECO:0000256" key="5">
    <source>
        <dbReference type="ARBA" id="ARBA00023136"/>
    </source>
</evidence>
<dbReference type="PANTHER" id="PTHR47613:SF1">
    <property type="entry name" value="SPERM ACROSOME MEMBRANE-ASSOCIATED PROTEIN 4"/>
    <property type="match status" value="1"/>
</dbReference>
<keyword evidence="8" id="KW-0449">Lipoprotein</keyword>
<dbReference type="CDD" id="cd23597">
    <property type="entry name" value="TFP_LU_ECD_Bncr"/>
    <property type="match status" value="1"/>
</dbReference>
<dbReference type="PANTHER" id="PTHR47613">
    <property type="entry name" value="SPERM ACROSOME MEMBRANE-ASSOCIATED PROTEIN 4"/>
    <property type="match status" value="1"/>
</dbReference>
<comment type="subcellular location">
    <subcellularLocation>
        <location evidence="1">Cell membrane</location>
        <topology evidence="1">Lipid-anchor</topology>
        <topology evidence="1">GPI-anchor</topology>
    </subcellularLocation>
</comment>
<protein>
    <submittedName>
        <fullName evidence="10">Uncharacterized protein</fullName>
    </submittedName>
</protein>
<evidence type="ECO:0000256" key="4">
    <source>
        <dbReference type="ARBA" id="ARBA00022729"/>
    </source>
</evidence>
<dbReference type="Proteomes" id="UP001591681">
    <property type="component" value="Unassembled WGS sequence"/>
</dbReference>
<keyword evidence="3" id="KW-0336">GPI-anchor</keyword>
<dbReference type="AlphaFoldDB" id="A0ABD1K4A6"/>
<evidence type="ECO:0000256" key="1">
    <source>
        <dbReference type="ARBA" id="ARBA00004609"/>
    </source>
</evidence>
<evidence type="ECO:0000256" key="9">
    <source>
        <dbReference type="SAM" id="SignalP"/>
    </source>
</evidence>
<comment type="caution">
    <text evidence="10">The sequence shown here is derived from an EMBL/GenBank/DDBJ whole genome shotgun (WGS) entry which is preliminary data.</text>
</comment>
<organism evidence="10 11">
    <name type="scientific">Coilia grayii</name>
    <name type="common">Gray's grenadier anchovy</name>
    <dbReference type="NCBI Taxonomy" id="363190"/>
    <lineage>
        <taxon>Eukaryota</taxon>
        <taxon>Metazoa</taxon>
        <taxon>Chordata</taxon>
        <taxon>Craniata</taxon>
        <taxon>Vertebrata</taxon>
        <taxon>Euteleostomi</taxon>
        <taxon>Actinopterygii</taxon>
        <taxon>Neopterygii</taxon>
        <taxon>Teleostei</taxon>
        <taxon>Clupei</taxon>
        <taxon>Clupeiformes</taxon>
        <taxon>Clupeoidei</taxon>
        <taxon>Engraulidae</taxon>
        <taxon>Coilinae</taxon>
        <taxon>Coilia</taxon>
    </lineage>
</organism>
<reference evidence="10 11" key="1">
    <citation type="submission" date="2024-09" db="EMBL/GenBank/DDBJ databases">
        <title>A chromosome-level genome assembly of Gray's grenadier anchovy, Coilia grayii.</title>
        <authorList>
            <person name="Fu Z."/>
        </authorList>
    </citation>
    <scope>NUCLEOTIDE SEQUENCE [LARGE SCALE GENOMIC DNA]</scope>
    <source>
        <strain evidence="10">G4</strain>
        <tissue evidence="10">Muscle</tissue>
    </source>
</reference>
<sequence length="148" mass="15836">MLCILWSLTLSWLATGVLVCNFSPLQDRNKPSMNSTTECLPEQRCYSARARYGPVHVLSAQGCVAADLCGSSKIIRHRGHVDVNVSYTCCCGERCNPLPTPETALMRLLGATLVPVIVATNGTIIPIATPNPLGLCPENSTAVPVQDV</sequence>
<dbReference type="Gene3D" id="2.10.60.10">
    <property type="entry name" value="CD59"/>
    <property type="match status" value="1"/>
</dbReference>
<dbReference type="InterPro" id="IPR045860">
    <property type="entry name" value="Snake_toxin-like_sf"/>
</dbReference>
<dbReference type="GO" id="GO:0098552">
    <property type="term" value="C:side of membrane"/>
    <property type="evidence" value="ECO:0007669"/>
    <property type="project" value="UniProtKB-KW"/>
</dbReference>
<accession>A0ABD1K4A6</accession>
<evidence type="ECO:0000313" key="10">
    <source>
        <dbReference type="EMBL" id="KAL2093960.1"/>
    </source>
</evidence>
<evidence type="ECO:0000256" key="8">
    <source>
        <dbReference type="ARBA" id="ARBA00023288"/>
    </source>
</evidence>
<name>A0ABD1K4A6_9TELE</name>
<evidence type="ECO:0000256" key="7">
    <source>
        <dbReference type="ARBA" id="ARBA00023180"/>
    </source>
</evidence>
<gene>
    <name evidence="10" type="ORF">ACEWY4_011272</name>
</gene>
<keyword evidence="4 9" id="KW-0732">Signal</keyword>
<feature type="chain" id="PRO_5044769046" evidence="9">
    <location>
        <begin position="17"/>
        <end position="148"/>
    </location>
</feature>
<evidence type="ECO:0000256" key="3">
    <source>
        <dbReference type="ARBA" id="ARBA00022622"/>
    </source>
</evidence>
<keyword evidence="7" id="KW-0325">Glycoprotein</keyword>
<keyword evidence="6" id="KW-1015">Disulfide bond</keyword>
<feature type="signal peptide" evidence="9">
    <location>
        <begin position="1"/>
        <end position="16"/>
    </location>
</feature>
<keyword evidence="5" id="KW-0472">Membrane</keyword>
<keyword evidence="11" id="KW-1185">Reference proteome</keyword>
<dbReference type="SUPFAM" id="SSF57302">
    <property type="entry name" value="Snake toxin-like"/>
    <property type="match status" value="1"/>
</dbReference>
<evidence type="ECO:0000256" key="6">
    <source>
        <dbReference type="ARBA" id="ARBA00023157"/>
    </source>
</evidence>
<dbReference type="EMBL" id="JBHFQA010000009">
    <property type="protein sequence ID" value="KAL2093960.1"/>
    <property type="molecule type" value="Genomic_DNA"/>
</dbReference>
<dbReference type="GO" id="GO:0005886">
    <property type="term" value="C:plasma membrane"/>
    <property type="evidence" value="ECO:0007669"/>
    <property type="project" value="UniProtKB-SubCell"/>
</dbReference>
<proteinExistence type="predicted"/>
<keyword evidence="2" id="KW-1003">Cell membrane</keyword>
<evidence type="ECO:0000313" key="11">
    <source>
        <dbReference type="Proteomes" id="UP001591681"/>
    </source>
</evidence>
<dbReference type="InterPro" id="IPR046354">
    <property type="entry name" value="SPACA4/Bouncer"/>
</dbReference>
<evidence type="ECO:0000256" key="2">
    <source>
        <dbReference type="ARBA" id="ARBA00022475"/>
    </source>
</evidence>